<comment type="caution">
    <text evidence="2">The sequence shown here is derived from an EMBL/GenBank/DDBJ whole genome shotgun (WGS) entry which is preliminary data.</text>
</comment>
<gene>
    <name evidence="2" type="ORF">H9726_02905</name>
</gene>
<sequence length="134" mass="14477">MEKENTAQAEPAGNGAEARKEEARGGFGKFKSADALLNAYNSLEAEFTRRSQRLRELEGRENCAQPRGESAPAAEGDAAIEERIERAVERAIAARAPYVMAEGGGYAAAPPQRAKTVEEAGALARELFRKGRQQ</sequence>
<organism evidence="2 3">
    <name type="scientific">Candidatus Borkfalkia avicola</name>
    <dbReference type="NCBI Taxonomy" id="2838503"/>
    <lineage>
        <taxon>Bacteria</taxon>
        <taxon>Bacillati</taxon>
        <taxon>Bacillota</taxon>
        <taxon>Clostridia</taxon>
        <taxon>Christensenellales</taxon>
        <taxon>Christensenellaceae</taxon>
        <taxon>Candidatus Borkfalkia</taxon>
    </lineage>
</organism>
<proteinExistence type="predicted"/>
<evidence type="ECO:0000313" key="2">
    <source>
        <dbReference type="EMBL" id="HIZ09419.1"/>
    </source>
</evidence>
<dbReference type="EMBL" id="DXCF01000015">
    <property type="protein sequence ID" value="HIZ09419.1"/>
    <property type="molecule type" value="Genomic_DNA"/>
</dbReference>
<feature type="region of interest" description="Disordered" evidence="1">
    <location>
        <begin position="56"/>
        <end position="78"/>
    </location>
</feature>
<evidence type="ECO:0000313" key="3">
    <source>
        <dbReference type="Proteomes" id="UP000824025"/>
    </source>
</evidence>
<reference evidence="2" key="1">
    <citation type="journal article" date="2021" name="PeerJ">
        <title>Extensive microbial diversity within the chicken gut microbiome revealed by metagenomics and culture.</title>
        <authorList>
            <person name="Gilroy R."/>
            <person name="Ravi A."/>
            <person name="Getino M."/>
            <person name="Pursley I."/>
            <person name="Horton D.L."/>
            <person name="Alikhan N.F."/>
            <person name="Baker D."/>
            <person name="Gharbi K."/>
            <person name="Hall N."/>
            <person name="Watson M."/>
            <person name="Adriaenssens E.M."/>
            <person name="Foster-Nyarko E."/>
            <person name="Jarju S."/>
            <person name="Secka A."/>
            <person name="Antonio M."/>
            <person name="Oren A."/>
            <person name="Chaudhuri R.R."/>
            <person name="La Ragione R."/>
            <person name="Hildebrand F."/>
            <person name="Pallen M.J."/>
        </authorList>
    </citation>
    <scope>NUCLEOTIDE SEQUENCE</scope>
    <source>
        <strain evidence="2">CHK192-19661</strain>
    </source>
</reference>
<name>A0A9D2D6I9_9FIRM</name>
<accession>A0A9D2D6I9</accession>
<feature type="region of interest" description="Disordered" evidence="1">
    <location>
        <begin position="1"/>
        <end position="25"/>
    </location>
</feature>
<dbReference type="Proteomes" id="UP000824025">
    <property type="component" value="Unassembled WGS sequence"/>
</dbReference>
<reference evidence="2" key="2">
    <citation type="submission" date="2021-04" db="EMBL/GenBank/DDBJ databases">
        <authorList>
            <person name="Gilroy R."/>
        </authorList>
    </citation>
    <scope>NUCLEOTIDE SEQUENCE</scope>
    <source>
        <strain evidence="2">CHK192-19661</strain>
    </source>
</reference>
<protein>
    <submittedName>
        <fullName evidence="2">Uncharacterized protein</fullName>
    </submittedName>
</protein>
<evidence type="ECO:0000256" key="1">
    <source>
        <dbReference type="SAM" id="MobiDB-lite"/>
    </source>
</evidence>
<dbReference type="AlphaFoldDB" id="A0A9D2D6I9"/>